<keyword evidence="8" id="KW-0732">Signal</keyword>
<comment type="subcellular location">
    <subcellularLocation>
        <location evidence="1">Secreted</location>
    </subcellularLocation>
</comment>
<proteinExistence type="predicted"/>
<reference evidence="11" key="2">
    <citation type="submission" date="2020-05" db="UniProtKB">
        <authorList>
            <consortium name="EnsemblMetazoa"/>
        </authorList>
    </citation>
    <scope>IDENTIFICATION</scope>
    <source>
        <strain evidence="11">wikel</strain>
    </source>
</reference>
<keyword evidence="2" id="KW-0964">Secreted</keyword>
<dbReference type="InParanoid" id="B7PT95"/>
<evidence type="ECO:0000256" key="2">
    <source>
        <dbReference type="ARBA" id="ARBA00022525"/>
    </source>
</evidence>
<dbReference type="EMBL" id="ABJB010935594">
    <property type="status" value="NOT_ANNOTATED_CDS"/>
    <property type="molecule type" value="Genomic_DNA"/>
</dbReference>
<dbReference type="PaxDb" id="6945-B7PT95"/>
<dbReference type="PRINTS" id="PR00759">
    <property type="entry name" value="BASICPTASE"/>
</dbReference>
<protein>
    <submittedName>
        <fullName evidence="10 11">Trypsin inhibitor, putative</fullName>
    </submittedName>
</protein>
<evidence type="ECO:0000256" key="7">
    <source>
        <dbReference type="ARBA" id="ARBA00034146"/>
    </source>
</evidence>
<dbReference type="VEuPathDB" id="VectorBase:ISCP_008619"/>
<feature type="chain" id="PRO_5011935613" evidence="8">
    <location>
        <begin position="16"/>
        <end position="123"/>
    </location>
</feature>
<dbReference type="PANTHER" id="PTHR10083">
    <property type="entry name" value="KUNITZ-TYPE PROTEASE INHIBITOR-RELATED"/>
    <property type="match status" value="1"/>
</dbReference>
<keyword evidence="3" id="KW-0646">Protease inhibitor</keyword>
<sequence length="123" mass="14028">MKVLLVFFLVGTVSAQWNEICKLSPDKGVCRARVSRFYFNQSSGQCLPFIYGGCMGNPNNFWTIEDCEAACKRLTINSDFFSRLYKKKLFFSRLSSSEDITIEESDGQVSSKKTVFTLLLLCY</sequence>
<dbReference type="Proteomes" id="UP000001555">
    <property type="component" value="Unassembled WGS sequence"/>
</dbReference>
<dbReference type="AlphaFoldDB" id="B7PT95"/>
<feature type="domain" description="BPTI/Kunitz inhibitor" evidence="9">
    <location>
        <begin position="21"/>
        <end position="71"/>
    </location>
</feature>
<dbReference type="InterPro" id="IPR020901">
    <property type="entry name" value="Prtase_inh_Kunz-CS"/>
</dbReference>
<dbReference type="EMBL" id="DS784372">
    <property type="protein sequence ID" value="EEC09817.1"/>
    <property type="molecule type" value="Genomic_DNA"/>
</dbReference>
<dbReference type="InterPro" id="IPR050098">
    <property type="entry name" value="TFPI/VKTCI-like"/>
</dbReference>
<dbReference type="PANTHER" id="PTHR10083:SF376">
    <property type="entry name" value="SERINE PEPTIDASE INHIBITOR, KUNITZ TYPE, 3"/>
    <property type="match status" value="1"/>
</dbReference>
<dbReference type="OrthoDB" id="4473401at2759"/>
<evidence type="ECO:0000256" key="6">
    <source>
        <dbReference type="ARBA" id="ARBA00023240"/>
    </source>
</evidence>
<dbReference type="PROSITE" id="PS00280">
    <property type="entry name" value="BPTI_KUNITZ_1"/>
    <property type="match status" value="1"/>
</dbReference>
<evidence type="ECO:0000256" key="1">
    <source>
        <dbReference type="ARBA" id="ARBA00004613"/>
    </source>
</evidence>
<accession>B7PT95</accession>
<dbReference type="Pfam" id="PF00014">
    <property type="entry name" value="Kunitz_BPTI"/>
    <property type="match status" value="1"/>
</dbReference>
<dbReference type="FunFam" id="4.10.410.10:FF:000004">
    <property type="entry name" value="Tissue factor pathway inhibitor"/>
    <property type="match status" value="1"/>
</dbReference>
<keyword evidence="6" id="KW-1199">Hemostasis impairing toxin</keyword>
<dbReference type="HOGENOM" id="CLU_2017756_0_0_1"/>
<evidence type="ECO:0000313" key="11">
    <source>
        <dbReference type="EnsemblMetazoa" id="ISCW007836-PA"/>
    </source>
</evidence>
<evidence type="ECO:0000259" key="9">
    <source>
        <dbReference type="PROSITE" id="PS50279"/>
    </source>
</evidence>
<dbReference type="GO" id="GO:0005615">
    <property type="term" value="C:extracellular space"/>
    <property type="evidence" value="ECO:0000318"/>
    <property type="project" value="GO_Central"/>
</dbReference>
<keyword evidence="5" id="KW-1015">Disulfide bond</keyword>
<reference evidence="10 12" key="1">
    <citation type="submission" date="2008-03" db="EMBL/GenBank/DDBJ databases">
        <title>Annotation of Ixodes scapularis.</title>
        <authorList>
            <consortium name="Ixodes scapularis Genome Project Consortium"/>
            <person name="Caler E."/>
            <person name="Hannick L.I."/>
            <person name="Bidwell S."/>
            <person name="Joardar V."/>
            <person name="Thiagarajan M."/>
            <person name="Amedeo P."/>
            <person name="Galinsky K.J."/>
            <person name="Schobel S."/>
            <person name="Inman J."/>
            <person name="Hostetler J."/>
            <person name="Miller J."/>
            <person name="Hammond M."/>
            <person name="Megy K."/>
            <person name="Lawson D."/>
            <person name="Kodira C."/>
            <person name="Sutton G."/>
            <person name="Meyer J."/>
            <person name="Hill C.A."/>
            <person name="Birren B."/>
            <person name="Nene V."/>
            <person name="Collins F."/>
            <person name="Alarcon-Chaidez F."/>
            <person name="Wikel S."/>
            <person name="Strausberg R."/>
        </authorList>
    </citation>
    <scope>NUCLEOTIDE SEQUENCE [LARGE SCALE GENOMIC DNA]</scope>
    <source>
        <strain evidence="12">Wikel</strain>
        <strain evidence="10">Wikel colony</strain>
    </source>
</reference>
<evidence type="ECO:0000256" key="5">
    <source>
        <dbReference type="ARBA" id="ARBA00023157"/>
    </source>
</evidence>
<evidence type="ECO:0000313" key="10">
    <source>
        <dbReference type="EMBL" id="EEC09817.1"/>
    </source>
</evidence>
<gene>
    <name evidence="10" type="ORF">IscW_ISCW007836</name>
</gene>
<dbReference type="CDD" id="cd22599">
    <property type="entry name" value="Kunitz_boophilin_1-like"/>
    <property type="match status" value="1"/>
</dbReference>
<evidence type="ECO:0000256" key="4">
    <source>
        <dbReference type="ARBA" id="ARBA00022900"/>
    </source>
</evidence>
<dbReference type="PROSITE" id="PS50279">
    <property type="entry name" value="BPTI_KUNITZ_2"/>
    <property type="match status" value="1"/>
</dbReference>
<evidence type="ECO:0000313" key="12">
    <source>
        <dbReference type="Proteomes" id="UP000001555"/>
    </source>
</evidence>
<dbReference type="EMBL" id="ABJB010873058">
    <property type="status" value="NOT_ANNOTATED_CDS"/>
    <property type="molecule type" value="Genomic_DNA"/>
</dbReference>
<dbReference type="InterPro" id="IPR036880">
    <property type="entry name" value="Kunitz_BPTI_sf"/>
</dbReference>
<name>B7PT95_IXOSC</name>
<dbReference type="SUPFAM" id="SSF57362">
    <property type="entry name" value="BPTI-like"/>
    <property type="match status" value="1"/>
</dbReference>
<dbReference type="STRING" id="6945.B7PT95"/>
<evidence type="ECO:0000256" key="3">
    <source>
        <dbReference type="ARBA" id="ARBA00022690"/>
    </source>
</evidence>
<dbReference type="VEuPathDB" id="VectorBase:ISCI007836"/>
<keyword evidence="4" id="KW-0722">Serine protease inhibitor</keyword>
<dbReference type="FunCoup" id="B7PT95">
    <property type="interactions" value="15"/>
</dbReference>
<dbReference type="InterPro" id="IPR002223">
    <property type="entry name" value="Kunitz_BPTI"/>
</dbReference>
<dbReference type="SMART" id="SM00131">
    <property type="entry name" value="KU"/>
    <property type="match status" value="1"/>
</dbReference>
<keyword evidence="12" id="KW-1185">Reference proteome</keyword>
<keyword evidence="7" id="KW-1203">Blood coagulation cascade inhibiting toxin</keyword>
<dbReference type="VEuPathDB" id="VectorBase:ISCW007836"/>
<organism>
    <name type="scientific">Ixodes scapularis</name>
    <name type="common">Black-legged tick</name>
    <name type="synonym">Deer tick</name>
    <dbReference type="NCBI Taxonomy" id="6945"/>
    <lineage>
        <taxon>Eukaryota</taxon>
        <taxon>Metazoa</taxon>
        <taxon>Ecdysozoa</taxon>
        <taxon>Arthropoda</taxon>
        <taxon>Chelicerata</taxon>
        <taxon>Arachnida</taxon>
        <taxon>Acari</taxon>
        <taxon>Parasitiformes</taxon>
        <taxon>Ixodida</taxon>
        <taxon>Ixodoidea</taxon>
        <taxon>Ixodidae</taxon>
        <taxon>Ixodinae</taxon>
        <taxon>Ixodes</taxon>
    </lineage>
</organism>
<evidence type="ECO:0000256" key="8">
    <source>
        <dbReference type="SAM" id="SignalP"/>
    </source>
</evidence>
<dbReference type="Gene3D" id="4.10.410.10">
    <property type="entry name" value="Pancreatic trypsin inhibitor Kunitz domain"/>
    <property type="match status" value="1"/>
</dbReference>
<dbReference type="GO" id="GO:0004867">
    <property type="term" value="F:serine-type endopeptidase inhibitor activity"/>
    <property type="evidence" value="ECO:0000318"/>
    <property type="project" value="GO_Central"/>
</dbReference>
<feature type="signal peptide" evidence="8">
    <location>
        <begin position="1"/>
        <end position="15"/>
    </location>
</feature>
<dbReference type="EnsemblMetazoa" id="ISCW007836-RA">
    <property type="protein sequence ID" value="ISCW007836-PA"/>
    <property type="gene ID" value="ISCW007836"/>
</dbReference>
<keyword evidence="6" id="KW-0800">Toxin</keyword>